<dbReference type="Pfam" id="PF14224">
    <property type="entry name" value="DUF4331"/>
    <property type="match status" value="1"/>
</dbReference>
<feature type="region of interest" description="Disordered" evidence="1">
    <location>
        <begin position="157"/>
        <end position="179"/>
    </location>
</feature>
<accession>A0ABU8WRC4</accession>
<feature type="signal peptide" evidence="2">
    <location>
        <begin position="1"/>
        <end position="25"/>
    </location>
</feature>
<protein>
    <submittedName>
        <fullName evidence="3">DUF4331 domain-containing protein</fullName>
    </submittedName>
</protein>
<evidence type="ECO:0000256" key="1">
    <source>
        <dbReference type="SAM" id="MobiDB-lite"/>
    </source>
</evidence>
<organism evidence="3 4">
    <name type="scientific">Variovorax rhizosphaerae</name>
    <dbReference type="NCBI Taxonomy" id="1836200"/>
    <lineage>
        <taxon>Bacteria</taxon>
        <taxon>Pseudomonadati</taxon>
        <taxon>Pseudomonadota</taxon>
        <taxon>Betaproteobacteria</taxon>
        <taxon>Burkholderiales</taxon>
        <taxon>Comamonadaceae</taxon>
        <taxon>Variovorax</taxon>
    </lineage>
</organism>
<comment type="caution">
    <text evidence="3">The sequence shown here is derived from an EMBL/GenBank/DDBJ whole genome shotgun (WGS) entry which is preliminary data.</text>
</comment>
<reference evidence="3 4" key="1">
    <citation type="submission" date="2024-03" db="EMBL/GenBank/DDBJ databases">
        <title>Novel species of the genus Variovorax.</title>
        <authorList>
            <person name="Liu Q."/>
            <person name="Xin Y.-H."/>
        </authorList>
    </citation>
    <scope>NUCLEOTIDE SEQUENCE [LARGE SCALE GENOMIC DNA]</scope>
    <source>
        <strain evidence="3 4">KACC 18900</strain>
    </source>
</reference>
<dbReference type="InterPro" id="IPR025566">
    <property type="entry name" value="DUF4331"/>
</dbReference>
<proteinExistence type="predicted"/>
<evidence type="ECO:0000313" key="3">
    <source>
        <dbReference type="EMBL" id="MEJ8849052.1"/>
    </source>
</evidence>
<sequence>MRLSRFPVRPCVAALCAVVAGGAFASSHREAPSIAGSPKLDATDFYMFRSYDPARSDYTTLIADYQPDQSPSGGPNYFAMDPNGLYEIHIDNNGDAREDITFQFRFRNTLRDIALPIGGKSTSIPLVQAGGITAPNQGTSNLRETYTVSVVRGDRRGSQGSLVTKSDGSTEFDKPTDNIGEKTFGTGGAYAAYAAQHIYDVNIPGCGAPAKVFVGQRKDPFAVALGPIFDLINLNPLGNTDVPGADYLAGKNITSLELEVPTACLTTGGSTIIGGWTTSSVRQGRLIASPPKSGYQTAAINGGPWAQVSRLGMPLVNEVVIGLKDKDRFNNSQPKNDGQFLSYVTNPALPALIETLFPSAKAPTNFPRTDLVAAFLTGIEGLNKPANGTPSEMLRLETKIPPTPKDKQSNFGVAGGDFAGFPNGRRPGDDIVDIELRVAMGALCVLTGNEDKFKVGCRPSDAPAGGAPLTDGALQSPAQFPAVFPYLNTPLPGAVSSAP</sequence>
<dbReference type="Proteomes" id="UP001385892">
    <property type="component" value="Unassembled WGS sequence"/>
</dbReference>
<keyword evidence="2" id="KW-0732">Signal</keyword>
<evidence type="ECO:0000256" key="2">
    <source>
        <dbReference type="SAM" id="SignalP"/>
    </source>
</evidence>
<name>A0ABU8WRC4_9BURK</name>
<keyword evidence="4" id="KW-1185">Reference proteome</keyword>
<gene>
    <name evidence="3" type="ORF">WKW82_20510</name>
</gene>
<dbReference type="RefSeq" id="WP_340344182.1">
    <property type="nucleotide sequence ID" value="NZ_JBBKZT010000009.1"/>
</dbReference>
<dbReference type="EMBL" id="JBBKZT010000009">
    <property type="protein sequence ID" value="MEJ8849052.1"/>
    <property type="molecule type" value="Genomic_DNA"/>
</dbReference>
<feature type="chain" id="PRO_5046276745" evidence="2">
    <location>
        <begin position="26"/>
        <end position="499"/>
    </location>
</feature>
<feature type="compositionally biased region" description="Polar residues" evidence="1">
    <location>
        <begin position="158"/>
        <end position="169"/>
    </location>
</feature>
<evidence type="ECO:0000313" key="4">
    <source>
        <dbReference type="Proteomes" id="UP001385892"/>
    </source>
</evidence>